<protein>
    <submittedName>
        <fullName evidence="2">Uncharacterized protein</fullName>
    </submittedName>
</protein>
<evidence type="ECO:0000313" key="3">
    <source>
        <dbReference type="Proteomes" id="UP000012065"/>
    </source>
</evidence>
<accession>M5C330</accession>
<evidence type="ECO:0000256" key="1">
    <source>
        <dbReference type="SAM" id="MobiDB-lite"/>
    </source>
</evidence>
<organism evidence="2 3">
    <name type="scientific">Thanatephorus cucumeris (strain AG1-IB / isolate 7/3/14)</name>
    <name type="common">Lettuce bottom rot fungus</name>
    <name type="synonym">Rhizoctonia solani</name>
    <dbReference type="NCBI Taxonomy" id="1108050"/>
    <lineage>
        <taxon>Eukaryota</taxon>
        <taxon>Fungi</taxon>
        <taxon>Dikarya</taxon>
        <taxon>Basidiomycota</taxon>
        <taxon>Agaricomycotina</taxon>
        <taxon>Agaricomycetes</taxon>
        <taxon>Cantharellales</taxon>
        <taxon>Ceratobasidiaceae</taxon>
        <taxon>Rhizoctonia</taxon>
        <taxon>Rhizoctonia solani AG-1</taxon>
    </lineage>
</organism>
<feature type="compositionally biased region" description="Pro residues" evidence="1">
    <location>
        <begin position="61"/>
        <end position="71"/>
    </location>
</feature>
<feature type="compositionally biased region" description="Low complexity" evidence="1">
    <location>
        <begin position="73"/>
        <end position="90"/>
    </location>
</feature>
<dbReference type="Proteomes" id="UP000012065">
    <property type="component" value="Unassembled WGS sequence"/>
</dbReference>
<dbReference type="EMBL" id="CAOJ01012162">
    <property type="protein sequence ID" value="CCO33826.1"/>
    <property type="molecule type" value="Genomic_DNA"/>
</dbReference>
<feature type="region of interest" description="Disordered" evidence="1">
    <location>
        <begin position="20"/>
        <end position="92"/>
    </location>
</feature>
<proteinExistence type="predicted"/>
<sequence length="122" mass="13413">MGLDGEDVYETYGRALKALETRSAVGAPARAPPPPPPKKRDDDEESIVDWESRLRTSESPPQLPAYLPPRAPSSQSRSVSSASTTFSYDSMGRRYVRDDAGRAYRVDADGRMIMNGAFGFRA</sequence>
<dbReference type="AlphaFoldDB" id="M5C330"/>
<evidence type="ECO:0000313" key="2">
    <source>
        <dbReference type="EMBL" id="CCO33826.1"/>
    </source>
</evidence>
<dbReference type="HOGENOM" id="CLU_2028311_0_0_1"/>
<comment type="caution">
    <text evidence="2">The sequence shown here is derived from an EMBL/GenBank/DDBJ whole genome shotgun (WGS) entry which is preliminary data.</text>
</comment>
<gene>
    <name evidence="2" type="ORF">BN14_07912</name>
</gene>
<reference evidence="2 3" key="1">
    <citation type="journal article" date="2013" name="J. Biotechnol.">
        <title>Establishment and interpretation of the genome sequence of the phytopathogenic fungus Rhizoctonia solani AG1-IB isolate 7/3/14.</title>
        <authorList>
            <person name="Wibberg D.W."/>
            <person name="Jelonek L.J."/>
            <person name="Rupp O.R."/>
            <person name="Hennig M.H."/>
            <person name="Eikmeyer F.E."/>
            <person name="Goesmann A.G."/>
            <person name="Hartmann A.H."/>
            <person name="Borriss R.B."/>
            <person name="Grosch R.G."/>
            <person name="Puehler A.P."/>
            <person name="Schlueter A.S."/>
        </authorList>
    </citation>
    <scope>NUCLEOTIDE SEQUENCE [LARGE SCALE GENOMIC DNA]</scope>
    <source>
        <strain evidence="3">AG1-IB / isolate 7/3/14</strain>
    </source>
</reference>
<name>M5C330_THACB</name>